<dbReference type="GO" id="GO:0006307">
    <property type="term" value="P:DNA alkylation repair"/>
    <property type="evidence" value="ECO:0007669"/>
    <property type="project" value="UniProtKB-UniRule"/>
</dbReference>
<dbReference type="AlphaFoldDB" id="A0A1H8IXY8"/>
<keyword evidence="3 8" id="KW-0489">Methyltransferase</keyword>
<comment type="subcellular location">
    <subcellularLocation>
        <location evidence="8">Cytoplasm</location>
    </subcellularLocation>
</comment>
<keyword evidence="12" id="KW-1185">Reference proteome</keyword>
<comment type="catalytic activity">
    <reaction evidence="1 8">
        <text>a 4-O-methyl-thymidine in DNA + L-cysteinyl-[protein] = a thymidine in DNA + S-methyl-L-cysteinyl-[protein]</text>
        <dbReference type="Rhea" id="RHEA:53428"/>
        <dbReference type="Rhea" id="RHEA-COMP:10131"/>
        <dbReference type="Rhea" id="RHEA-COMP:10132"/>
        <dbReference type="Rhea" id="RHEA-COMP:13555"/>
        <dbReference type="Rhea" id="RHEA-COMP:13556"/>
        <dbReference type="ChEBI" id="CHEBI:29950"/>
        <dbReference type="ChEBI" id="CHEBI:82612"/>
        <dbReference type="ChEBI" id="CHEBI:137386"/>
        <dbReference type="ChEBI" id="CHEBI:137387"/>
        <dbReference type="EC" id="2.1.1.63"/>
    </reaction>
</comment>
<dbReference type="NCBIfam" id="TIGR00589">
    <property type="entry name" value="ogt"/>
    <property type="match status" value="1"/>
</dbReference>
<dbReference type="RefSeq" id="WP_050519768.1">
    <property type="nucleotide sequence ID" value="NZ_FOCO01000022.1"/>
</dbReference>
<dbReference type="EC" id="2.1.1.63" evidence="8"/>
<feature type="domain" description="Methylguanine DNA methyltransferase ribonuclease-like" evidence="10">
    <location>
        <begin position="4"/>
        <end position="62"/>
    </location>
</feature>
<evidence type="ECO:0000256" key="3">
    <source>
        <dbReference type="ARBA" id="ARBA00022603"/>
    </source>
</evidence>
<dbReference type="SUPFAM" id="SSF53155">
    <property type="entry name" value="Methylated DNA-protein cysteine methyltransferase domain"/>
    <property type="match status" value="1"/>
</dbReference>
<evidence type="ECO:0000313" key="12">
    <source>
        <dbReference type="Proteomes" id="UP000183002"/>
    </source>
</evidence>
<evidence type="ECO:0000259" key="10">
    <source>
        <dbReference type="Pfam" id="PF02870"/>
    </source>
</evidence>
<keyword evidence="6 8" id="KW-0234">DNA repair</keyword>
<dbReference type="InterPro" id="IPR036217">
    <property type="entry name" value="MethylDNA_cys_MeTrfase_DNAb"/>
</dbReference>
<feature type="active site" description="Nucleophile; methyl group acceptor" evidence="8">
    <location>
        <position position="114"/>
    </location>
</feature>
<comment type="catalytic activity">
    <reaction evidence="7 8">
        <text>a 6-O-methyl-2'-deoxyguanosine in DNA + L-cysteinyl-[protein] = S-methyl-L-cysteinyl-[protein] + a 2'-deoxyguanosine in DNA</text>
        <dbReference type="Rhea" id="RHEA:24000"/>
        <dbReference type="Rhea" id="RHEA-COMP:10131"/>
        <dbReference type="Rhea" id="RHEA-COMP:10132"/>
        <dbReference type="Rhea" id="RHEA-COMP:11367"/>
        <dbReference type="Rhea" id="RHEA-COMP:11368"/>
        <dbReference type="ChEBI" id="CHEBI:29950"/>
        <dbReference type="ChEBI" id="CHEBI:82612"/>
        <dbReference type="ChEBI" id="CHEBI:85445"/>
        <dbReference type="ChEBI" id="CHEBI:85448"/>
        <dbReference type="EC" id="2.1.1.63"/>
    </reaction>
</comment>
<dbReference type="Pfam" id="PF01035">
    <property type="entry name" value="DNA_binding_1"/>
    <property type="match status" value="1"/>
</dbReference>
<dbReference type="InterPro" id="IPR036631">
    <property type="entry name" value="MGMT_N_sf"/>
</dbReference>
<evidence type="ECO:0000259" key="9">
    <source>
        <dbReference type="Pfam" id="PF01035"/>
    </source>
</evidence>
<comment type="function">
    <text evidence="8">Involved in the cellular defense against the biological effects of O6-methylguanine (O6-MeG) and O4-methylthymine (O4-MeT) in DNA. Repairs the methylated nucleobase in DNA by stoichiometrically transferring the methyl group to a cysteine residue in the enzyme. This is a suicide reaction: the enzyme is irreversibly inactivated.</text>
</comment>
<sequence length="149" mass="15851">MPQAVFHSPYGPFAVVEEDGLIIKLDWAARRSDPTPLLREACRQLGEYFDGLRQVFDVPLDFGVGFQGAVRRAMFAIPFGETRTYGDLARALGRPAQAVGQACGANPIPIFIPCHRVLGASGLGGFSAPGGVETKILLLKLEGAGGLLI</sequence>
<dbReference type="InterPro" id="IPR036388">
    <property type="entry name" value="WH-like_DNA-bd_sf"/>
</dbReference>
<evidence type="ECO:0000256" key="4">
    <source>
        <dbReference type="ARBA" id="ARBA00022679"/>
    </source>
</evidence>
<dbReference type="EMBL" id="FOCO01000022">
    <property type="protein sequence ID" value="SEN72548.1"/>
    <property type="molecule type" value="Genomic_DNA"/>
</dbReference>
<dbReference type="PANTHER" id="PTHR10815">
    <property type="entry name" value="METHYLATED-DNA--PROTEIN-CYSTEINE METHYLTRANSFERASE"/>
    <property type="match status" value="1"/>
</dbReference>
<dbReference type="InterPro" id="IPR001497">
    <property type="entry name" value="MethylDNA_cys_MeTrfase_AS"/>
</dbReference>
<evidence type="ECO:0000256" key="5">
    <source>
        <dbReference type="ARBA" id="ARBA00022763"/>
    </source>
</evidence>
<keyword evidence="4 8" id="KW-0808">Transferase</keyword>
<evidence type="ECO:0000256" key="7">
    <source>
        <dbReference type="ARBA" id="ARBA00049348"/>
    </source>
</evidence>
<gene>
    <name evidence="11" type="ORF">SAMN05216227_10229</name>
</gene>
<dbReference type="OrthoDB" id="9802228at2"/>
<keyword evidence="2 8" id="KW-0963">Cytoplasm</keyword>
<dbReference type="GO" id="GO:0003908">
    <property type="term" value="F:methylated-DNA-[protein]-cysteine S-methyltransferase activity"/>
    <property type="evidence" value="ECO:0007669"/>
    <property type="project" value="UniProtKB-UniRule"/>
</dbReference>
<comment type="similarity">
    <text evidence="8">Belongs to the MGMT family.</text>
</comment>
<feature type="domain" description="Methylated-DNA-[protein]-cysteine S-methyltransferase DNA binding" evidence="9">
    <location>
        <begin position="66"/>
        <end position="144"/>
    </location>
</feature>
<dbReference type="InterPro" id="IPR008332">
    <property type="entry name" value="MethylG_MeTrfase_N"/>
</dbReference>
<keyword evidence="5 8" id="KW-0227">DNA damage</keyword>
<dbReference type="STRING" id="1077947.SAMN05216227_10229"/>
<evidence type="ECO:0000313" key="11">
    <source>
        <dbReference type="EMBL" id="SEN72548.1"/>
    </source>
</evidence>
<dbReference type="GO" id="GO:0005737">
    <property type="term" value="C:cytoplasm"/>
    <property type="evidence" value="ECO:0007669"/>
    <property type="project" value="UniProtKB-SubCell"/>
</dbReference>
<evidence type="ECO:0000256" key="6">
    <source>
        <dbReference type="ARBA" id="ARBA00023204"/>
    </source>
</evidence>
<evidence type="ECO:0000256" key="1">
    <source>
        <dbReference type="ARBA" id="ARBA00001286"/>
    </source>
</evidence>
<dbReference type="PROSITE" id="PS00374">
    <property type="entry name" value="MGMT"/>
    <property type="match status" value="1"/>
</dbReference>
<accession>A0A1H8IXY8</accession>
<evidence type="ECO:0000256" key="2">
    <source>
        <dbReference type="ARBA" id="ARBA00022490"/>
    </source>
</evidence>
<proteinExistence type="inferred from homology"/>
<dbReference type="HAMAP" id="MF_00772">
    <property type="entry name" value="OGT"/>
    <property type="match status" value="1"/>
</dbReference>
<dbReference type="Gene3D" id="3.30.160.70">
    <property type="entry name" value="Methylated DNA-protein cysteine methyltransferase domain"/>
    <property type="match status" value="1"/>
</dbReference>
<dbReference type="Pfam" id="PF02870">
    <property type="entry name" value="Methyltransf_1N"/>
    <property type="match status" value="1"/>
</dbReference>
<organism evidence="11 12">
    <name type="scientific">Pseudorhodobacter antarcticus</name>
    <dbReference type="NCBI Taxonomy" id="1077947"/>
    <lineage>
        <taxon>Bacteria</taxon>
        <taxon>Pseudomonadati</taxon>
        <taxon>Pseudomonadota</taxon>
        <taxon>Alphaproteobacteria</taxon>
        <taxon>Rhodobacterales</taxon>
        <taxon>Paracoccaceae</taxon>
        <taxon>Pseudorhodobacter</taxon>
    </lineage>
</organism>
<name>A0A1H8IXY8_9RHOB</name>
<dbReference type="Gene3D" id="1.10.10.10">
    <property type="entry name" value="Winged helix-like DNA-binding domain superfamily/Winged helix DNA-binding domain"/>
    <property type="match status" value="1"/>
</dbReference>
<comment type="miscellaneous">
    <text evidence="8">This enzyme catalyzes only one turnover and therefore is not strictly catalytic. According to one definition, an enzyme is a biocatalyst that acts repeatedly and over many reaction cycles.</text>
</comment>
<dbReference type="SUPFAM" id="SSF46767">
    <property type="entry name" value="Methylated DNA-protein cysteine methyltransferase, C-terminal domain"/>
    <property type="match status" value="1"/>
</dbReference>
<dbReference type="InterPro" id="IPR023546">
    <property type="entry name" value="MGMT"/>
</dbReference>
<protein>
    <recommendedName>
        <fullName evidence="8">Methylated-DNA--protein-cysteine methyltransferase</fullName>
        <ecNumber evidence="8">2.1.1.63</ecNumber>
    </recommendedName>
    <alternativeName>
        <fullName evidence="8">6-O-methylguanine-DNA methyltransferase</fullName>
        <shortName evidence="8">MGMT</shortName>
    </alternativeName>
    <alternativeName>
        <fullName evidence="8">O-6-methylguanine-DNA-alkyltransferase</fullName>
    </alternativeName>
</protein>
<dbReference type="InterPro" id="IPR014048">
    <property type="entry name" value="MethylDNA_cys_MeTrfase_DNA-bd"/>
</dbReference>
<dbReference type="Proteomes" id="UP000183002">
    <property type="component" value="Unassembled WGS sequence"/>
</dbReference>
<reference evidence="11 12" key="1">
    <citation type="submission" date="2016-10" db="EMBL/GenBank/DDBJ databases">
        <authorList>
            <person name="de Groot N.N."/>
        </authorList>
    </citation>
    <scope>NUCLEOTIDE SEQUENCE [LARGE SCALE GENOMIC DNA]</scope>
    <source>
        <strain evidence="11 12">CGMCC 1.10836</strain>
    </source>
</reference>
<dbReference type="CDD" id="cd06445">
    <property type="entry name" value="ATase"/>
    <property type="match status" value="1"/>
</dbReference>
<evidence type="ECO:0000256" key="8">
    <source>
        <dbReference type="HAMAP-Rule" id="MF_00772"/>
    </source>
</evidence>
<dbReference type="PANTHER" id="PTHR10815:SF13">
    <property type="entry name" value="METHYLATED-DNA--PROTEIN-CYSTEINE METHYLTRANSFERASE"/>
    <property type="match status" value="1"/>
</dbReference>
<dbReference type="GO" id="GO:0032259">
    <property type="term" value="P:methylation"/>
    <property type="evidence" value="ECO:0007669"/>
    <property type="project" value="UniProtKB-KW"/>
</dbReference>